<dbReference type="SUPFAM" id="SSF101898">
    <property type="entry name" value="NHL repeat"/>
    <property type="match status" value="1"/>
</dbReference>
<dbReference type="PANTHER" id="PTHR10680">
    <property type="entry name" value="PEPTIDYL-GLYCINE ALPHA-AMIDATING MONOOXYGENASE"/>
    <property type="match status" value="1"/>
</dbReference>
<dbReference type="Proteomes" id="UP001139054">
    <property type="component" value="Unassembled WGS sequence"/>
</dbReference>
<feature type="repeat" description="NHL" evidence="4">
    <location>
        <begin position="160"/>
        <end position="199"/>
    </location>
</feature>
<evidence type="ECO:0000313" key="7">
    <source>
        <dbReference type="Proteomes" id="UP001139012"/>
    </source>
</evidence>
<dbReference type="Gene3D" id="2.120.10.30">
    <property type="entry name" value="TolB, C-terminal domain"/>
    <property type="match status" value="1"/>
</dbReference>
<keyword evidence="1" id="KW-0732">Signal</keyword>
<dbReference type="EMBL" id="JAKLUA010000003">
    <property type="protein sequence ID" value="MCG2668015.1"/>
    <property type="molecule type" value="Genomic_DNA"/>
</dbReference>
<dbReference type="CDD" id="cd14958">
    <property type="entry name" value="NHL_PAL_like"/>
    <property type="match status" value="1"/>
</dbReference>
<dbReference type="EMBL" id="JAKLTY010000006">
    <property type="protein sequence ID" value="MCG2627268.1"/>
    <property type="molecule type" value="Genomic_DNA"/>
</dbReference>
<dbReference type="Pfam" id="PF01436">
    <property type="entry name" value="NHL"/>
    <property type="match status" value="1"/>
</dbReference>
<dbReference type="InterPro" id="IPR011042">
    <property type="entry name" value="6-blade_b-propeller_TolB-like"/>
</dbReference>
<evidence type="ECO:0000256" key="4">
    <source>
        <dbReference type="PROSITE-ProRule" id="PRU00504"/>
    </source>
</evidence>
<keyword evidence="3" id="KW-0325">Glycoprotein</keyword>
<dbReference type="InterPro" id="IPR001258">
    <property type="entry name" value="NHL_repeat"/>
</dbReference>
<dbReference type="GO" id="GO:0016829">
    <property type="term" value="F:lyase activity"/>
    <property type="evidence" value="ECO:0007669"/>
    <property type="project" value="UniProtKB-KW"/>
</dbReference>
<evidence type="ECO:0000256" key="2">
    <source>
        <dbReference type="ARBA" id="ARBA00022737"/>
    </source>
</evidence>
<reference evidence="5" key="1">
    <citation type="submission" date="2022-01" db="EMBL/GenBank/DDBJ databases">
        <title>Genome sequnece data of strain Bradyrhizobium sp. nov.</title>
        <authorList>
            <person name="Zhang J."/>
        </authorList>
    </citation>
    <scope>NUCLEOTIDE SEQUENCE</scope>
    <source>
        <strain evidence="6">WYCCWR 12774</strain>
        <strain evidence="5">WYCCWR 13023</strain>
    </source>
</reference>
<keyword evidence="7" id="KW-1185">Reference proteome</keyword>
<evidence type="ECO:0000313" key="5">
    <source>
        <dbReference type="EMBL" id="MCG2627268.1"/>
    </source>
</evidence>
<evidence type="ECO:0000313" key="8">
    <source>
        <dbReference type="Proteomes" id="UP001139054"/>
    </source>
</evidence>
<feature type="repeat" description="NHL" evidence="4">
    <location>
        <begin position="128"/>
        <end position="152"/>
    </location>
</feature>
<evidence type="ECO:0000313" key="6">
    <source>
        <dbReference type="EMBL" id="MCG2668015.1"/>
    </source>
</evidence>
<dbReference type="RefSeq" id="WP_237863932.1">
    <property type="nucleotide sequence ID" value="NZ_JAKLTY010000006.1"/>
</dbReference>
<comment type="caution">
    <text evidence="5">The sequence shown here is derived from an EMBL/GenBank/DDBJ whole genome shotgun (WGS) entry which is preliminary data.</text>
</comment>
<sequence length="325" mass="35676">MPAILGTGEHRYRVVENFAKLPDGWQLSDVASVAVDSKDHVYVFNRGEHPMVVLDREGNFLRSFGEGLFSRAHGLHIDADDNLYCTDDGDHTVRKCTTDGKVLLTIGIPKKPAPFMSGEPFHRCTHTALSPKGEIYVSDGYGNARVHKYTPDGKLMKSWGEPGTDPGQFNIVHNIATDADGWVYVADRENHRVQVFDGEGKYETQWNNLHRPCALCCCGGRKSPTFVIGELGPGLDVNRHVPNLGPRLSIVDAKGRRIARLGGEKGPGVSSGKFLAPHGLALDSRGDIYLGEVGVTNWKASFGDQDMPAEVRATRCLQKLERVSE</sequence>
<gene>
    <name evidence="6" type="ORF">L6637_13685</name>
    <name evidence="5" type="ORF">L6654_11565</name>
</gene>
<dbReference type="PROSITE" id="PS51125">
    <property type="entry name" value="NHL"/>
    <property type="match status" value="2"/>
</dbReference>
<dbReference type="PANTHER" id="PTHR10680:SF38">
    <property type="entry name" value="BLL1368 PROTEIN"/>
    <property type="match status" value="1"/>
</dbReference>
<keyword evidence="5" id="KW-0456">Lyase</keyword>
<dbReference type="AlphaFoldDB" id="A0A9X1U9Q5"/>
<keyword evidence="2" id="KW-0677">Repeat</keyword>
<dbReference type="Proteomes" id="UP001139012">
    <property type="component" value="Unassembled WGS sequence"/>
</dbReference>
<accession>A0A9X1U9Q5</accession>
<evidence type="ECO:0000256" key="3">
    <source>
        <dbReference type="ARBA" id="ARBA00023180"/>
    </source>
</evidence>
<organism evidence="5 8">
    <name type="scientific">Bradyrhizobium zhengyangense</name>
    <dbReference type="NCBI Taxonomy" id="2911009"/>
    <lineage>
        <taxon>Bacteria</taxon>
        <taxon>Pseudomonadati</taxon>
        <taxon>Pseudomonadota</taxon>
        <taxon>Alphaproteobacteria</taxon>
        <taxon>Hyphomicrobiales</taxon>
        <taxon>Nitrobacteraceae</taxon>
        <taxon>Bradyrhizobium</taxon>
    </lineage>
</organism>
<proteinExistence type="predicted"/>
<evidence type="ECO:0000256" key="1">
    <source>
        <dbReference type="ARBA" id="ARBA00022729"/>
    </source>
</evidence>
<protein>
    <submittedName>
        <fullName evidence="5">Peptidyl-alpha-hydroxyglycine alpha-amidating lyase family protein</fullName>
    </submittedName>
</protein>
<name>A0A9X1U9Q5_9BRAD</name>